<reference evidence="1 2" key="1">
    <citation type="submission" date="2019-03" db="EMBL/GenBank/DDBJ databases">
        <title>First draft genome of Liparis tanakae, snailfish: a comprehensive survey of snailfish specific genes.</title>
        <authorList>
            <person name="Kim W."/>
            <person name="Song I."/>
            <person name="Jeong J.-H."/>
            <person name="Kim D."/>
            <person name="Kim S."/>
            <person name="Ryu S."/>
            <person name="Song J.Y."/>
            <person name="Lee S.K."/>
        </authorList>
    </citation>
    <scope>NUCLEOTIDE SEQUENCE [LARGE SCALE GENOMIC DNA]</scope>
    <source>
        <tissue evidence="1">Muscle</tissue>
    </source>
</reference>
<organism evidence="1 2">
    <name type="scientific">Liparis tanakae</name>
    <name type="common">Tanaka's snailfish</name>
    <dbReference type="NCBI Taxonomy" id="230148"/>
    <lineage>
        <taxon>Eukaryota</taxon>
        <taxon>Metazoa</taxon>
        <taxon>Chordata</taxon>
        <taxon>Craniata</taxon>
        <taxon>Vertebrata</taxon>
        <taxon>Euteleostomi</taxon>
        <taxon>Actinopterygii</taxon>
        <taxon>Neopterygii</taxon>
        <taxon>Teleostei</taxon>
        <taxon>Neoteleostei</taxon>
        <taxon>Acanthomorphata</taxon>
        <taxon>Eupercaria</taxon>
        <taxon>Perciformes</taxon>
        <taxon>Cottioidei</taxon>
        <taxon>Cottales</taxon>
        <taxon>Liparidae</taxon>
        <taxon>Liparis</taxon>
    </lineage>
</organism>
<accession>A0A4Z2G3D7</accession>
<protein>
    <submittedName>
        <fullName evidence="1">Uncharacterized protein</fullName>
    </submittedName>
</protein>
<evidence type="ECO:0000313" key="1">
    <source>
        <dbReference type="EMBL" id="TNN48086.1"/>
    </source>
</evidence>
<dbReference type="EMBL" id="SRLO01000711">
    <property type="protein sequence ID" value="TNN48086.1"/>
    <property type="molecule type" value="Genomic_DNA"/>
</dbReference>
<evidence type="ECO:0000313" key="2">
    <source>
        <dbReference type="Proteomes" id="UP000314294"/>
    </source>
</evidence>
<gene>
    <name evidence="1" type="ORF">EYF80_041711</name>
</gene>
<name>A0A4Z2G3D7_9TELE</name>
<comment type="caution">
    <text evidence="1">The sequence shown here is derived from an EMBL/GenBank/DDBJ whole genome shotgun (WGS) entry which is preliminary data.</text>
</comment>
<dbReference type="Proteomes" id="UP000314294">
    <property type="component" value="Unassembled WGS sequence"/>
</dbReference>
<proteinExistence type="predicted"/>
<keyword evidence="2" id="KW-1185">Reference proteome</keyword>
<sequence>MCLPEASLALHMVGESGGAAGTVRLLRRIFLISSSRPFGSCGRALSAGLAGGGFLGWMFLRNTQEEEEEKRQDRHGVGVCRGARSIPSDDNQRVLAHTGYHDVAETVLMREMFIGQNNILHPPGTVWCSECGETERVCPHTHCMETVEGIEDGSLTPPPLSTSSMACFISILW</sequence>
<dbReference type="AlphaFoldDB" id="A0A4Z2G3D7"/>